<feature type="region of interest" description="Disordered" evidence="1">
    <location>
        <begin position="1"/>
        <end position="22"/>
    </location>
</feature>
<evidence type="ECO:0000313" key="2">
    <source>
        <dbReference type="EMBL" id="CAB1414037.1"/>
    </source>
</evidence>
<feature type="compositionally biased region" description="Basic residues" evidence="1">
    <location>
        <begin position="1"/>
        <end position="10"/>
    </location>
</feature>
<evidence type="ECO:0000256" key="1">
    <source>
        <dbReference type="SAM" id="MobiDB-lite"/>
    </source>
</evidence>
<dbReference type="AlphaFoldDB" id="A0A9N7TJ64"/>
<comment type="caution">
    <text evidence="2">The sequence shown here is derived from an EMBL/GenBank/DDBJ whole genome shotgun (WGS) entry which is preliminary data.</text>
</comment>
<proteinExistence type="predicted"/>
<dbReference type="EMBL" id="CADEAL010000084">
    <property type="protein sequence ID" value="CAB1414037.1"/>
    <property type="molecule type" value="Genomic_DNA"/>
</dbReference>
<feature type="compositionally biased region" description="Basic and acidic residues" evidence="1">
    <location>
        <begin position="55"/>
        <end position="67"/>
    </location>
</feature>
<feature type="region of interest" description="Disordered" evidence="1">
    <location>
        <begin position="37"/>
        <end position="67"/>
    </location>
</feature>
<organism evidence="2 3">
    <name type="scientific">Pleuronectes platessa</name>
    <name type="common">European plaice</name>
    <dbReference type="NCBI Taxonomy" id="8262"/>
    <lineage>
        <taxon>Eukaryota</taxon>
        <taxon>Metazoa</taxon>
        <taxon>Chordata</taxon>
        <taxon>Craniata</taxon>
        <taxon>Vertebrata</taxon>
        <taxon>Euteleostomi</taxon>
        <taxon>Actinopterygii</taxon>
        <taxon>Neopterygii</taxon>
        <taxon>Teleostei</taxon>
        <taxon>Neoteleostei</taxon>
        <taxon>Acanthomorphata</taxon>
        <taxon>Carangaria</taxon>
        <taxon>Pleuronectiformes</taxon>
        <taxon>Pleuronectoidei</taxon>
        <taxon>Pleuronectidae</taxon>
        <taxon>Pleuronectes</taxon>
    </lineage>
</organism>
<evidence type="ECO:0000313" key="3">
    <source>
        <dbReference type="Proteomes" id="UP001153269"/>
    </source>
</evidence>
<dbReference type="Proteomes" id="UP001153269">
    <property type="component" value="Unassembled WGS sequence"/>
</dbReference>
<protein>
    <submittedName>
        <fullName evidence="2">Uncharacterized protein</fullName>
    </submittedName>
</protein>
<gene>
    <name evidence="2" type="ORF">PLEPLA_LOCUS1740</name>
</gene>
<keyword evidence="3" id="KW-1185">Reference proteome</keyword>
<name>A0A9N7TJ64_PLEPL</name>
<accession>A0A9N7TJ64</accession>
<reference evidence="2" key="1">
    <citation type="submission" date="2020-03" db="EMBL/GenBank/DDBJ databases">
        <authorList>
            <person name="Weist P."/>
        </authorList>
    </citation>
    <scope>NUCLEOTIDE SEQUENCE</scope>
</reference>
<sequence length="67" mass="7967">MPIRRAKKERIHPSQRGTRFSGGTRCALFAMLWLRPSTRRGHGRMPAGSSHQRHKTSETRRRWETRR</sequence>